<comment type="cofactor">
    <cofactor evidence="1 8">
        <name>heme</name>
        <dbReference type="ChEBI" id="CHEBI:30413"/>
    </cofactor>
</comment>
<dbReference type="Pfam" id="PF00067">
    <property type="entry name" value="p450"/>
    <property type="match status" value="1"/>
</dbReference>
<organism evidence="11 12">
    <name type="scientific">Aspergillus thermomutatus</name>
    <name type="common">Neosartorya pseudofischeri</name>
    <dbReference type="NCBI Taxonomy" id="41047"/>
    <lineage>
        <taxon>Eukaryota</taxon>
        <taxon>Fungi</taxon>
        <taxon>Dikarya</taxon>
        <taxon>Ascomycota</taxon>
        <taxon>Pezizomycotina</taxon>
        <taxon>Eurotiomycetes</taxon>
        <taxon>Eurotiomycetidae</taxon>
        <taxon>Eurotiales</taxon>
        <taxon>Aspergillaceae</taxon>
        <taxon>Aspergillus</taxon>
        <taxon>Aspergillus subgen. Fumigati</taxon>
    </lineage>
</organism>
<dbReference type="InterPro" id="IPR050121">
    <property type="entry name" value="Cytochrome_P450_monoxygenase"/>
</dbReference>
<accession>A0A397G4A7</accession>
<dbReference type="InterPro" id="IPR036396">
    <property type="entry name" value="Cyt_P450_sf"/>
</dbReference>
<dbReference type="GO" id="GO:0004497">
    <property type="term" value="F:monooxygenase activity"/>
    <property type="evidence" value="ECO:0007669"/>
    <property type="project" value="UniProtKB-KW"/>
</dbReference>
<name>A0A397G4A7_ASPTH</name>
<keyword evidence="7 9" id="KW-0503">Monooxygenase</keyword>
<dbReference type="GeneID" id="38122542"/>
<dbReference type="AlphaFoldDB" id="A0A397G4A7"/>
<dbReference type="RefSeq" id="XP_026609946.1">
    <property type="nucleotide sequence ID" value="XM_026754187.1"/>
</dbReference>
<evidence type="ECO:0000313" key="12">
    <source>
        <dbReference type="Proteomes" id="UP000215305"/>
    </source>
</evidence>
<feature type="binding site" description="axial binding residue" evidence="8">
    <location>
        <position position="474"/>
    </location>
    <ligand>
        <name>heme</name>
        <dbReference type="ChEBI" id="CHEBI:30413"/>
    </ligand>
    <ligandPart>
        <name>Fe</name>
        <dbReference type="ChEBI" id="CHEBI:18248"/>
    </ligandPart>
</feature>
<gene>
    <name evidence="11" type="ORF">CDV56_100568</name>
</gene>
<keyword evidence="10" id="KW-1133">Transmembrane helix</keyword>
<dbReference type="PANTHER" id="PTHR24305">
    <property type="entry name" value="CYTOCHROME P450"/>
    <property type="match status" value="1"/>
</dbReference>
<evidence type="ECO:0000256" key="4">
    <source>
        <dbReference type="ARBA" id="ARBA00022723"/>
    </source>
</evidence>
<evidence type="ECO:0000256" key="5">
    <source>
        <dbReference type="ARBA" id="ARBA00023002"/>
    </source>
</evidence>
<keyword evidence="10" id="KW-0812">Transmembrane</keyword>
<dbReference type="CDD" id="cd11060">
    <property type="entry name" value="CYP57A1-like"/>
    <property type="match status" value="1"/>
</dbReference>
<dbReference type="PANTHER" id="PTHR24305:SF232">
    <property type="entry name" value="P450, PUTATIVE (EUROFUNG)-RELATED"/>
    <property type="match status" value="1"/>
</dbReference>
<dbReference type="VEuPathDB" id="FungiDB:CDV56_100568"/>
<evidence type="ECO:0000313" key="11">
    <source>
        <dbReference type="EMBL" id="RHZ43693.1"/>
    </source>
</evidence>
<dbReference type="Proteomes" id="UP000215305">
    <property type="component" value="Unassembled WGS sequence"/>
</dbReference>
<dbReference type="GO" id="GO:0005506">
    <property type="term" value="F:iron ion binding"/>
    <property type="evidence" value="ECO:0007669"/>
    <property type="project" value="InterPro"/>
</dbReference>
<proteinExistence type="inferred from homology"/>
<dbReference type="GO" id="GO:0020037">
    <property type="term" value="F:heme binding"/>
    <property type="evidence" value="ECO:0007669"/>
    <property type="project" value="InterPro"/>
</dbReference>
<evidence type="ECO:0000256" key="3">
    <source>
        <dbReference type="ARBA" id="ARBA00022617"/>
    </source>
</evidence>
<evidence type="ECO:0000256" key="1">
    <source>
        <dbReference type="ARBA" id="ARBA00001971"/>
    </source>
</evidence>
<dbReference type="SUPFAM" id="SSF48264">
    <property type="entry name" value="Cytochrome P450"/>
    <property type="match status" value="1"/>
</dbReference>
<keyword evidence="5 9" id="KW-0560">Oxidoreductase</keyword>
<dbReference type="PROSITE" id="PS00086">
    <property type="entry name" value="CYTOCHROME_P450"/>
    <property type="match status" value="1"/>
</dbReference>
<keyword evidence="3 8" id="KW-0349">Heme</keyword>
<dbReference type="STRING" id="41047.A0A397G4A7"/>
<sequence length="530" mass="59790">MGLITDASLPWLVPAGQSRLRDQYDLYVAPYLIPVAISTVVIYYLSVKFDRHLRGIPGPFWASFSSIWKTWDTYKGRSQYTTINLHRQYGPLVRVGPKHVSVGDPAAIKTIYSVNGGFTKTAFYPIQAARYEKKPLMNLFATRDEAYHSRIKRPVAHTYSMAALAELEPKIDHVSKLFMEKLKNFERENQAFDLGEWLQWYAFDVIGNLTFSRTLGFIEESRDVDNVISSIGAFFIYAAVVGQVPWLHKLLAGNPLLPIVMPAIETFNPAVNFANKCMNEMGAEEVNKGRDDFLVRFQKMMKDGVRGGTNGGAFGSADIVNHTSTNVLAGSDTTAIALRSIIHNLITSPVCYNRLLREIDELDKAGKLSDPVKESEARQMPYLQAIIKEGMRLHPSVGMLMERHVPKGGATICGKFIPEGYVVGMNPWVVGRDKRVYGEDADEFQPERWLDADPEQLREMERSSLAFGAGSRVCIGKNIAMMETSKMIPQLFREFDITLVAPQKDLETVNYWFPVQQGLICRLRTRRGRD</sequence>
<evidence type="ECO:0000256" key="9">
    <source>
        <dbReference type="RuleBase" id="RU000461"/>
    </source>
</evidence>
<feature type="transmembrane region" description="Helical" evidence="10">
    <location>
        <begin position="26"/>
        <end position="45"/>
    </location>
</feature>
<evidence type="ECO:0000256" key="7">
    <source>
        <dbReference type="ARBA" id="ARBA00023033"/>
    </source>
</evidence>
<dbReference type="EMBL" id="NKHU02000387">
    <property type="protein sequence ID" value="RHZ43693.1"/>
    <property type="molecule type" value="Genomic_DNA"/>
</dbReference>
<dbReference type="PRINTS" id="PR00385">
    <property type="entry name" value="P450"/>
</dbReference>
<dbReference type="InterPro" id="IPR017972">
    <property type="entry name" value="Cyt_P450_CS"/>
</dbReference>
<dbReference type="Gene3D" id="1.10.630.10">
    <property type="entry name" value="Cytochrome P450"/>
    <property type="match status" value="1"/>
</dbReference>
<evidence type="ECO:0000256" key="10">
    <source>
        <dbReference type="SAM" id="Phobius"/>
    </source>
</evidence>
<evidence type="ECO:0000256" key="6">
    <source>
        <dbReference type="ARBA" id="ARBA00023004"/>
    </source>
</evidence>
<dbReference type="OrthoDB" id="3934656at2759"/>
<comment type="caution">
    <text evidence="11">The sequence shown here is derived from an EMBL/GenBank/DDBJ whole genome shotgun (WGS) entry which is preliminary data.</text>
</comment>
<dbReference type="GO" id="GO:0016705">
    <property type="term" value="F:oxidoreductase activity, acting on paired donors, with incorporation or reduction of molecular oxygen"/>
    <property type="evidence" value="ECO:0007669"/>
    <property type="project" value="InterPro"/>
</dbReference>
<evidence type="ECO:0000256" key="8">
    <source>
        <dbReference type="PIRSR" id="PIRSR602401-1"/>
    </source>
</evidence>
<protein>
    <submittedName>
        <fullName evidence="11">Uncharacterized protein</fullName>
    </submittedName>
</protein>
<keyword evidence="12" id="KW-1185">Reference proteome</keyword>
<dbReference type="FunFam" id="1.10.630.10:FF:000050">
    <property type="entry name" value="Cytochrome P450 monooxygenase"/>
    <property type="match status" value="1"/>
</dbReference>
<keyword evidence="4 8" id="KW-0479">Metal-binding</keyword>
<dbReference type="PRINTS" id="PR00463">
    <property type="entry name" value="EP450I"/>
</dbReference>
<evidence type="ECO:0000256" key="2">
    <source>
        <dbReference type="ARBA" id="ARBA00010617"/>
    </source>
</evidence>
<keyword evidence="6 8" id="KW-0408">Iron</keyword>
<keyword evidence="10" id="KW-0472">Membrane</keyword>
<dbReference type="InterPro" id="IPR002401">
    <property type="entry name" value="Cyt_P450_E_grp-I"/>
</dbReference>
<reference evidence="11" key="1">
    <citation type="submission" date="2018-08" db="EMBL/GenBank/DDBJ databases">
        <title>Draft genome sequence of azole-resistant Aspergillus thermomutatus (Neosartorya pseudofischeri) strain HMR AF 39, isolated from a human nasal aspirate.</title>
        <authorList>
            <person name="Parent-Michaud M."/>
            <person name="Dufresne P.J."/>
            <person name="Fournier E."/>
            <person name="Martineau C."/>
            <person name="Moreira S."/>
            <person name="Perkins V."/>
            <person name="De Repentigny L."/>
            <person name="Dufresne S.F."/>
        </authorList>
    </citation>
    <scope>NUCLEOTIDE SEQUENCE [LARGE SCALE GENOMIC DNA]</scope>
    <source>
        <strain evidence="11">HMR AF 39</strain>
    </source>
</reference>
<comment type="similarity">
    <text evidence="2 9">Belongs to the cytochrome P450 family.</text>
</comment>
<dbReference type="GO" id="GO:0044283">
    <property type="term" value="P:small molecule biosynthetic process"/>
    <property type="evidence" value="ECO:0007669"/>
    <property type="project" value="UniProtKB-ARBA"/>
</dbReference>
<dbReference type="InterPro" id="IPR001128">
    <property type="entry name" value="Cyt_P450"/>
</dbReference>